<dbReference type="Gene3D" id="1.20.1280.140">
    <property type="match status" value="1"/>
</dbReference>
<reference evidence="3" key="1">
    <citation type="journal article" date="2016" name="Genome Announc.">
        <title>Draft genome sequence of Aspergillus niger strain An76.</title>
        <authorList>
            <person name="Gong W."/>
            <person name="Cheng Z."/>
            <person name="Zhang H."/>
            <person name="Liu L."/>
            <person name="Gao P."/>
            <person name="Wang L."/>
        </authorList>
    </citation>
    <scope>NUCLEOTIDE SEQUENCE [LARGE SCALE GENOMIC DNA]</scope>
    <source>
        <strain evidence="3">An76</strain>
    </source>
</reference>
<dbReference type="EMBL" id="BCMY01000010">
    <property type="protein sequence ID" value="GAQ43807.1"/>
    <property type="molecule type" value="Genomic_DNA"/>
</dbReference>
<dbReference type="VEuPathDB" id="FungiDB:ATCC64974_8860"/>
<dbReference type="VEuPathDB" id="FungiDB:ASPNIDRAFT2_188455"/>
<feature type="chain" id="PRO_5007170321" evidence="1">
    <location>
        <begin position="24"/>
        <end position="177"/>
    </location>
</feature>
<evidence type="ECO:0000313" key="2">
    <source>
        <dbReference type="EMBL" id="GAQ43807.1"/>
    </source>
</evidence>
<dbReference type="InterPro" id="IPR021054">
    <property type="entry name" value="Cell_wall_mannoprotein_1"/>
</dbReference>
<dbReference type="Pfam" id="PF12296">
    <property type="entry name" value="HsbA"/>
    <property type="match status" value="1"/>
</dbReference>
<proteinExistence type="predicted"/>
<keyword evidence="1" id="KW-0732">Signal</keyword>
<dbReference type="VEuPathDB" id="FungiDB:An09g05330"/>
<protein>
    <submittedName>
        <fullName evidence="2">Similar to An09g05330</fullName>
    </submittedName>
</protein>
<dbReference type="Proteomes" id="UP000068243">
    <property type="component" value="Unassembled WGS sequence"/>
</dbReference>
<dbReference type="PROSITE" id="PS51257">
    <property type="entry name" value="PROKAR_LIPOPROTEIN"/>
    <property type="match status" value="1"/>
</dbReference>
<feature type="signal peptide" evidence="1">
    <location>
        <begin position="1"/>
        <end position="23"/>
    </location>
</feature>
<organism evidence="2 3">
    <name type="scientific">Aspergillus niger</name>
    <dbReference type="NCBI Taxonomy" id="5061"/>
    <lineage>
        <taxon>Eukaryota</taxon>
        <taxon>Fungi</taxon>
        <taxon>Dikarya</taxon>
        <taxon>Ascomycota</taxon>
        <taxon>Pezizomycotina</taxon>
        <taxon>Eurotiomycetes</taxon>
        <taxon>Eurotiomycetidae</taxon>
        <taxon>Eurotiales</taxon>
        <taxon>Aspergillaceae</taxon>
        <taxon>Aspergillus</taxon>
        <taxon>Aspergillus subgen. Circumdati</taxon>
    </lineage>
</organism>
<sequence length="177" mass="19298">MLFRNIAFYLTAGACLAVSPVLGAKDINQAVSDMNDLTTSIKNARQSLDNYQGGMLPSLKVRSSVQTAKGAAQKARQNLAQQDEPFNDDEAEQYYQAFQEMCPELLDAVKSSQNKAPLFRKAGVASSAKATLDTLRDERSKFGEEAQKHVPADVYAKAAPCSDQIKQAFDDNDKALS</sequence>
<name>A0A124BXX9_ASPNG</name>
<dbReference type="AlphaFoldDB" id="A0A124BXX9"/>
<dbReference type="PANTHER" id="PTHR38123:SF3">
    <property type="entry name" value="ANTIGENIC CELL WALL GALACTOMANNOPROTEIN"/>
    <property type="match status" value="1"/>
</dbReference>
<dbReference type="OrthoDB" id="4441576at2759"/>
<dbReference type="OMA" id="SDMDNLA"/>
<dbReference type="PANTHER" id="PTHR38123">
    <property type="entry name" value="CELL WALL SERINE-THREONINE-RICH GALACTOMANNOPROTEIN MP1 (AFU_ORTHOLOGUE AFUA_4G03240)"/>
    <property type="match status" value="1"/>
</dbReference>
<accession>A0A124BXX9</accession>
<gene>
    <name evidence="2" type="ORF">ABL_06468</name>
</gene>
<evidence type="ECO:0000256" key="1">
    <source>
        <dbReference type="SAM" id="SignalP"/>
    </source>
</evidence>
<evidence type="ECO:0000313" key="3">
    <source>
        <dbReference type="Proteomes" id="UP000068243"/>
    </source>
</evidence>
<dbReference type="GO" id="GO:0005576">
    <property type="term" value="C:extracellular region"/>
    <property type="evidence" value="ECO:0007669"/>
    <property type="project" value="TreeGrafter"/>
</dbReference>
<comment type="caution">
    <text evidence="2">The sequence shown here is derived from an EMBL/GenBank/DDBJ whole genome shotgun (WGS) entry which is preliminary data.</text>
</comment>